<gene>
    <name evidence="2" type="ORF">C8D89_10395</name>
</gene>
<dbReference type="SUPFAM" id="SSF54427">
    <property type="entry name" value="NTF2-like"/>
    <property type="match status" value="1"/>
</dbReference>
<sequence length="128" mass="13857">MGDGHERGPVTTATRTIGAGTAVRRFQEAFATRDLDAIMATMTPDCVFDDTTPPDGVRHVGAEAVRAAWARLFGASPDGEFRTEEVIEAGDRVVACWRYDWGNGHVRGVDLFTVRDGLVAEKSAYVKG</sequence>
<organism evidence="2 3">
    <name type="scientific">Actinomycetospora cinnamomea</name>
    <dbReference type="NCBI Taxonomy" id="663609"/>
    <lineage>
        <taxon>Bacteria</taxon>
        <taxon>Bacillati</taxon>
        <taxon>Actinomycetota</taxon>
        <taxon>Actinomycetes</taxon>
        <taxon>Pseudonocardiales</taxon>
        <taxon>Pseudonocardiaceae</taxon>
        <taxon>Actinomycetospora</taxon>
    </lineage>
</organism>
<comment type="caution">
    <text evidence="2">The sequence shown here is derived from an EMBL/GenBank/DDBJ whole genome shotgun (WGS) entry which is preliminary data.</text>
</comment>
<dbReference type="Gene3D" id="3.10.450.50">
    <property type="match status" value="1"/>
</dbReference>
<dbReference type="Proteomes" id="UP000245639">
    <property type="component" value="Unassembled WGS sequence"/>
</dbReference>
<dbReference type="Pfam" id="PF12680">
    <property type="entry name" value="SnoaL_2"/>
    <property type="match status" value="1"/>
</dbReference>
<reference evidence="2 3" key="1">
    <citation type="submission" date="2018-04" db="EMBL/GenBank/DDBJ databases">
        <title>Genomic Encyclopedia of Type Strains, Phase IV (KMG-IV): sequencing the most valuable type-strain genomes for metagenomic binning, comparative biology and taxonomic classification.</title>
        <authorList>
            <person name="Goeker M."/>
        </authorList>
    </citation>
    <scope>NUCLEOTIDE SEQUENCE [LARGE SCALE GENOMIC DNA]</scope>
    <source>
        <strain evidence="2 3">DSM 45771</strain>
    </source>
</reference>
<dbReference type="InterPro" id="IPR032710">
    <property type="entry name" value="NTF2-like_dom_sf"/>
</dbReference>
<keyword evidence="3" id="KW-1185">Reference proteome</keyword>
<protein>
    <submittedName>
        <fullName evidence="2">SnoaL-like protein</fullName>
    </submittedName>
</protein>
<dbReference type="InterPro" id="IPR037401">
    <property type="entry name" value="SnoaL-like"/>
</dbReference>
<dbReference type="EMBL" id="QEKW01000003">
    <property type="protein sequence ID" value="PVZ11765.1"/>
    <property type="molecule type" value="Genomic_DNA"/>
</dbReference>
<evidence type="ECO:0000313" key="2">
    <source>
        <dbReference type="EMBL" id="PVZ11765.1"/>
    </source>
</evidence>
<name>A0A2U1FHW5_9PSEU</name>
<feature type="domain" description="SnoaL-like" evidence="1">
    <location>
        <begin position="23"/>
        <end position="121"/>
    </location>
</feature>
<evidence type="ECO:0000313" key="3">
    <source>
        <dbReference type="Proteomes" id="UP000245639"/>
    </source>
</evidence>
<dbReference type="OrthoDB" id="5185819at2"/>
<dbReference type="RefSeq" id="WP_116707780.1">
    <property type="nucleotide sequence ID" value="NZ_QEKW01000003.1"/>
</dbReference>
<accession>A0A2U1FHW5</accession>
<dbReference type="AlphaFoldDB" id="A0A2U1FHW5"/>
<proteinExistence type="predicted"/>
<evidence type="ECO:0000259" key="1">
    <source>
        <dbReference type="Pfam" id="PF12680"/>
    </source>
</evidence>